<accession>A0A1M4Y0P5</accession>
<name>A0A1M4Y0P5_9THEO</name>
<dbReference type="PANTHER" id="PTHR12526:SF572">
    <property type="entry name" value="BLL5144 PROTEIN"/>
    <property type="match status" value="1"/>
</dbReference>
<gene>
    <name evidence="3" type="ORF">SAMN02746089_01126</name>
</gene>
<evidence type="ECO:0000313" key="4">
    <source>
        <dbReference type="Proteomes" id="UP000184088"/>
    </source>
</evidence>
<protein>
    <submittedName>
        <fullName evidence="3">Glycosyltransferase involved in cell wall bisynthesis</fullName>
    </submittedName>
</protein>
<dbReference type="GO" id="GO:0016757">
    <property type="term" value="F:glycosyltransferase activity"/>
    <property type="evidence" value="ECO:0007669"/>
    <property type="project" value="InterPro"/>
</dbReference>
<dbReference type="SUPFAM" id="SSF53756">
    <property type="entry name" value="UDP-Glycosyltransferase/glycogen phosphorylase"/>
    <property type="match status" value="1"/>
</dbReference>
<dbReference type="OrthoDB" id="9765330at2"/>
<evidence type="ECO:0000259" key="2">
    <source>
        <dbReference type="Pfam" id="PF13439"/>
    </source>
</evidence>
<evidence type="ECO:0000313" key="3">
    <source>
        <dbReference type="EMBL" id="SHE99414.1"/>
    </source>
</evidence>
<dbReference type="AlphaFoldDB" id="A0A1M4Y0P5"/>
<dbReference type="Pfam" id="PF00534">
    <property type="entry name" value="Glycos_transf_1"/>
    <property type="match status" value="1"/>
</dbReference>
<keyword evidence="3" id="KW-0808">Transferase</keyword>
<dbReference type="Gene3D" id="3.40.50.2000">
    <property type="entry name" value="Glycogen Phosphorylase B"/>
    <property type="match status" value="2"/>
</dbReference>
<dbReference type="EMBL" id="FQVH01000009">
    <property type="protein sequence ID" value="SHE99414.1"/>
    <property type="molecule type" value="Genomic_DNA"/>
</dbReference>
<organism evidence="3 4">
    <name type="scientific">Caldanaerobius fijiensis DSM 17918</name>
    <dbReference type="NCBI Taxonomy" id="1121256"/>
    <lineage>
        <taxon>Bacteria</taxon>
        <taxon>Bacillati</taxon>
        <taxon>Bacillota</taxon>
        <taxon>Clostridia</taxon>
        <taxon>Thermoanaerobacterales</taxon>
        <taxon>Thermoanaerobacteraceae</taxon>
        <taxon>Caldanaerobius</taxon>
    </lineage>
</organism>
<feature type="domain" description="Glycosyl transferase family 1" evidence="1">
    <location>
        <begin position="182"/>
        <end position="359"/>
    </location>
</feature>
<dbReference type="STRING" id="1121256.SAMN02746089_01126"/>
<proteinExistence type="predicted"/>
<dbReference type="CDD" id="cd03822">
    <property type="entry name" value="GT4_mannosyltransferase-like"/>
    <property type="match status" value="1"/>
</dbReference>
<dbReference type="RefSeq" id="WP_073342556.1">
    <property type="nucleotide sequence ID" value="NZ_FQVH01000009.1"/>
</dbReference>
<dbReference type="InterPro" id="IPR028098">
    <property type="entry name" value="Glyco_trans_4-like_N"/>
</dbReference>
<evidence type="ECO:0000259" key="1">
    <source>
        <dbReference type="Pfam" id="PF00534"/>
    </source>
</evidence>
<feature type="domain" description="Glycosyltransferase subfamily 4-like N-terminal" evidence="2">
    <location>
        <begin position="23"/>
        <end position="174"/>
    </location>
</feature>
<dbReference type="Proteomes" id="UP000184088">
    <property type="component" value="Unassembled WGS sequence"/>
</dbReference>
<sequence length="392" mass="44489">MVRNIGKCAKIAFLTTYPPRECGIATFSQDLVRALKKINSGFNINVIAINDNHYDYQEEVFYEINQHSRGDYIQLARKLNDSDVDILVIEHEYGIFGGNCGEYLLDLLENIKIPVITCLHTVLSNPFFEKQKEILMAIGKKSAKVVTMAHNTVELLTTIYGIDRSKIEVIHHGVPYKDVVPREKLKEKYGYSGRPVISTFGLISPGKGLEYGIQAIQKVAQKYNDVLYLILGQTHPNIKREYGESYREKLIELVKSLGLENNVKFVNRYLTKDEIIEYLQLSDIYMTPYLGKEQAVSGTLAYAVGYGRVVVSTPYKYAEEMLADGRGMLADFMNPDSLAKCILYVLDNPEEKKKMEEKTLNFGKNMTWENVAKRYIDLFAAIINSSKKVGVA</sequence>
<dbReference type="PANTHER" id="PTHR12526">
    <property type="entry name" value="GLYCOSYLTRANSFERASE"/>
    <property type="match status" value="1"/>
</dbReference>
<reference evidence="3 4" key="1">
    <citation type="submission" date="2016-11" db="EMBL/GenBank/DDBJ databases">
        <authorList>
            <person name="Jaros S."/>
            <person name="Januszkiewicz K."/>
            <person name="Wedrychowicz H."/>
        </authorList>
    </citation>
    <scope>NUCLEOTIDE SEQUENCE [LARGE SCALE GENOMIC DNA]</scope>
    <source>
        <strain evidence="3 4">DSM 17918</strain>
    </source>
</reference>
<dbReference type="Pfam" id="PF13439">
    <property type="entry name" value="Glyco_transf_4"/>
    <property type="match status" value="1"/>
</dbReference>
<dbReference type="InterPro" id="IPR001296">
    <property type="entry name" value="Glyco_trans_1"/>
</dbReference>
<keyword evidence="4" id="KW-1185">Reference proteome</keyword>